<protein>
    <submittedName>
        <fullName evidence="4">Purple acid phosphatase</fullName>
    </submittedName>
</protein>
<evidence type="ECO:0000256" key="1">
    <source>
        <dbReference type="ARBA" id="ARBA00022729"/>
    </source>
</evidence>
<proteinExistence type="predicted"/>
<dbReference type="InterPro" id="IPR003961">
    <property type="entry name" value="FN3_dom"/>
</dbReference>
<feature type="domain" description="Purple acid phosphatase N-terminal" evidence="3">
    <location>
        <begin position="68"/>
        <end position="139"/>
    </location>
</feature>
<dbReference type="Proteomes" id="UP000443153">
    <property type="component" value="Unassembled WGS sequence"/>
</dbReference>
<dbReference type="Gene3D" id="2.60.40.380">
    <property type="entry name" value="Purple acid phosphatase-like, N-terminal"/>
    <property type="match status" value="1"/>
</dbReference>
<dbReference type="Pfam" id="PF00149">
    <property type="entry name" value="Metallophos"/>
    <property type="match status" value="1"/>
</dbReference>
<dbReference type="Pfam" id="PF16656">
    <property type="entry name" value="Pur_ac_phosph_N"/>
    <property type="match status" value="1"/>
</dbReference>
<dbReference type="Gene3D" id="3.60.21.10">
    <property type="match status" value="1"/>
</dbReference>
<dbReference type="InterPro" id="IPR029052">
    <property type="entry name" value="Metallo-depent_PP-like"/>
</dbReference>
<dbReference type="PANTHER" id="PTHR45867">
    <property type="entry name" value="PURPLE ACID PHOSPHATASE"/>
    <property type="match status" value="1"/>
</dbReference>
<feature type="domain" description="Calcineurin-like phosphoesterase" evidence="2">
    <location>
        <begin position="175"/>
        <end position="369"/>
    </location>
</feature>
<sequence length="421" mass="48075">MMRWAALFLWSGLVINSKNKCLKKQRMIKKQNRKSSLLHIIVVLVCAVKFTYGQDIAITHGPFIQYLTDNSVVVNWSASVDCVSWVEYYEEDGSNFYQKERLKVFSATGGLKNIGKRHSVTINGLKPRTKYAYRIYSQAVTEEGDLGKIAATRVYKKQPLYFTTLDREKEQTSCVVLSDMHENGPKVGLLLNNVEWNKTDFVLLNGDFVNNATGEEAIYSVLDTCVDIFAKEKPLYIVRGNHETRGAAARELGTYFNFPQKEYYYTFSSGTTFFIVLDSGEDKPDSDMEYSGMADFDLYRSNQAQWLSEVVASDAFKNAEQKIVFMHIPPFSKKEGNEWHGDLEVRKKFMPILNKVDIDLMVCGHKHSYSVIPRSQGRNNFPIMVVDHESRVDLLIDKSGISAKRFDMDSKLVSDLFFGSK</sequence>
<dbReference type="CDD" id="cd00063">
    <property type="entry name" value="FN3"/>
    <property type="match status" value="1"/>
</dbReference>
<evidence type="ECO:0000259" key="3">
    <source>
        <dbReference type="Pfam" id="PF16656"/>
    </source>
</evidence>
<keyword evidence="5" id="KW-1185">Reference proteome</keyword>
<evidence type="ECO:0000313" key="5">
    <source>
        <dbReference type="Proteomes" id="UP000443153"/>
    </source>
</evidence>
<evidence type="ECO:0000259" key="2">
    <source>
        <dbReference type="Pfam" id="PF00149"/>
    </source>
</evidence>
<reference evidence="4 5" key="1">
    <citation type="submission" date="2019-11" db="EMBL/GenBank/DDBJ databases">
        <title>Maribacter lutea sp. nov., a marine bacterium isolated from intertidal sand.</title>
        <authorList>
            <person name="Liu A."/>
        </authorList>
    </citation>
    <scope>NUCLEOTIDE SEQUENCE [LARGE SCALE GENOMIC DNA]</scope>
    <source>
        <strain evidence="4 5">RZ05</strain>
    </source>
</reference>
<dbReference type="SUPFAM" id="SSF49363">
    <property type="entry name" value="Purple acid phosphatase, N-terminal domain"/>
    <property type="match status" value="1"/>
</dbReference>
<dbReference type="InterPro" id="IPR004843">
    <property type="entry name" value="Calcineurin-like_PHP"/>
</dbReference>
<dbReference type="InterPro" id="IPR008963">
    <property type="entry name" value="Purple_acid_Pase-like_N"/>
</dbReference>
<name>A0A6I2MT44_9FLAO</name>
<dbReference type="GO" id="GO:0046872">
    <property type="term" value="F:metal ion binding"/>
    <property type="evidence" value="ECO:0007669"/>
    <property type="project" value="InterPro"/>
</dbReference>
<gene>
    <name evidence="4" type="ORF">GJ691_14640</name>
</gene>
<dbReference type="EMBL" id="WKJH01000024">
    <property type="protein sequence ID" value="MRX65394.1"/>
    <property type="molecule type" value="Genomic_DNA"/>
</dbReference>
<dbReference type="SUPFAM" id="SSF56300">
    <property type="entry name" value="Metallo-dependent phosphatases"/>
    <property type="match status" value="1"/>
</dbReference>
<dbReference type="AlphaFoldDB" id="A0A6I2MT44"/>
<dbReference type="InterPro" id="IPR015914">
    <property type="entry name" value="PAPs_N"/>
</dbReference>
<dbReference type="GO" id="GO:0003993">
    <property type="term" value="F:acid phosphatase activity"/>
    <property type="evidence" value="ECO:0007669"/>
    <property type="project" value="InterPro"/>
</dbReference>
<organism evidence="4 5">
    <name type="scientific">Maribacter luteus</name>
    <dbReference type="NCBI Taxonomy" id="2594478"/>
    <lineage>
        <taxon>Bacteria</taxon>
        <taxon>Pseudomonadati</taxon>
        <taxon>Bacteroidota</taxon>
        <taxon>Flavobacteriia</taxon>
        <taxon>Flavobacteriales</taxon>
        <taxon>Flavobacteriaceae</taxon>
        <taxon>Maribacter</taxon>
    </lineage>
</organism>
<dbReference type="OrthoDB" id="9809781at2"/>
<keyword evidence="1" id="KW-0732">Signal</keyword>
<accession>A0A6I2MT44</accession>
<evidence type="ECO:0000313" key="4">
    <source>
        <dbReference type="EMBL" id="MRX65394.1"/>
    </source>
</evidence>
<comment type="caution">
    <text evidence="4">The sequence shown here is derived from an EMBL/GenBank/DDBJ whole genome shotgun (WGS) entry which is preliminary data.</text>
</comment>